<evidence type="ECO:0000313" key="2">
    <source>
        <dbReference type="EMBL" id="NYG55114.1"/>
    </source>
</evidence>
<dbReference type="Pfam" id="PF01764">
    <property type="entry name" value="Lipase_3"/>
    <property type="match status" value="1"/>
</dbReference>
<evidence type="ECO:0000259" key="1">
    <source>
        <dbReference type="Pfam" id="PF01764"/>
    </source>
</evidence>
<proteinExistence type="predicted"/>
<comment type="caution">
    <text evidence="2">The sequence shown here is derived from an EMBL/GenBank/DDBJ whole genome shotgun (WGS) entry which is preliminary data.</text>
</comment>
<feature type="domain" description="Fungal lipase-type" evidence="1">
    <location>
        <begin position="294"/>
        <end position="380"/>
    </location>
</feature>
<dbReference type="AlphaFoldDB" id="A0A7Y9RTM3"/>
<name>A0A7Y9RTM3_9ACTN</name>
<accession>A0A7Y9RTM3</accession>
<dbReference type="Gene3D" id="3.40.50.1820">
    <property type="entry name" value="alpha/beta hydrolase"/>
    <property type="match status" value="1"/>
</dbReference>
<keyword evidence="3" id="KW-1185">Reference proteome</keyword>
<dbReference type="InterPro" id="IPR002921">
    <property type="entry name" value="Fungal_lipase-type"/>
</dbReference>
<dbReference type="EMBL" id="JACCAC010000001">
    <property type="protein sequence ID" value="NYG55114.1"/>
    <property type="molecule type" value="Genomic_DNA"/>
</dbReference>
<dbReference type="InterPro" id="IPR029058">
    <property type="entry name" value="AB_hydrolase_fold"/>
</dbReference>
<evidence type="ECO:0000313" key="3">
    <source>
        <dbReference type="Proteomes" id="UP000544110"/>
    </source>
</evidence>
<organism evidence="2 3">
    <name type="scientific">Nocardioides perillae</name>
    <dbReference type="NCBI Taxonomy" id="1119534"/>
    <lineage>
        <taxon>Bacteria</taxon>
        <taxon>Bacillati</taxon>
        <taxon>Actinomycetota</taxon>
        <taxon>Actinomycetes</taxon>
        <taxon>Propionibacteriales</taxon>
        <taxon>Nocardioidaceae</taxon>
        <taxon>Nocardioides</taxon>
    </lineage>
</organism>
<dbReference type="SUPFAM" id="SSF53474">
    <property type="entry name" value="alpha/beta-Hydrolases"/>
    <property type="match status" value="1"/>
</dbReference>
<dbReference type="GO" id="GO:0006629">
    <property type="term" value="P:lipid metabolic process"/>
    <property type="evidence" value="ECO:0007669"/>
    <property type="project" value="InterPro"/>
</dbReference>
<sequence length="453" mass="47108">MSGSDSSGGFEVVGGAHGLEADLDDMDATGSRIRATGWDVGDTALDTHRFLVDGNLLRSAPLAPTTFARFEGSLVAALDGPEGLSVNAVRMVATGTFMQGKSKAYLATDRALEQADDLRQHLQGQLYGLGLAVAPVPTLLTTYLALEDAGALDDPATWITEHPDVLEEVVASSSGALDLFLPGSGFPSGTEDGAALLSLLYDQELGELTSETVDGTAAPQSLHDAMVLLEEAAGTTDGFRVERIGTGPDARYVVYLPGTKAFDGPFEPGGPLPDGLEESGLVQSLGTNFAAVGGVDNAYVTAVLRALGDLPEGSDVTLLGHSQGGIVAARVAEAVATAEDPPVRVRRVVTAGSPVDHVELPESVQVLSLVNEHDIVPRLDGEAVDDRSNHTTVLTRRQLGSVTDNHSVGRVYAPLAADLEASDDPRAQAAVDGLREVWGGGTSTTTFYEMGRP</sequence>
<protein>
    <submittedName>
        <fullName evidence="2">Pimeloyl-ACP methyl ester carboxylesterase</fullName>
    </submittedName>
</protein>
<reference evidence="2 3" key="1">
    <citation type="submission" date="2020-07" db="EMBL/GenBank/DDBJ databases">
        <title>Sequencing the genomes of 1000 actinobacteria strains.</title>
        <authorList>
            <person name="Klenk H.-P."/>
        </authorList>
    </citation>
    <scope>NUCLEOTIDE SEQUENCE [LARGE SCALE GENOMIC DNA]</scope>
    <source>
        <strain evidence="2 3">DSM 24552</strain>
    </source>
</reference>
<gene>
    <name evidence="2" type="ORF">BJ989_001418</name>
</gene>
<dbReference type="Proteomes" id="UP000544110">
    <property type="component" value="Unassembled WGS sequence"/>
</dbReference>
<dbReference type="RefSeq" id="WP_179517611.1">
    <property type="nucleotide sequence ID" value="NZ_JACCAC010000001.1"/>
</dbReference>